<dbReference type="InterPro" id="IPR036352">
    <property type="entry name" value="Semap_dom_sf"/>
</dbReference>
<dbReference type="AlphaFoldDB" id="Q4SST8"/>
<dbReference type="GO" id="GO:0007399">
    <property type="term" value="P:nervous system development"/>
    <property type="evidence" value="ECO:0007669"/>
    <property type="project" value="UniProtKB-ARBA"/>
</dbReference>
<dbReference type="CDD" id="cd00102">
    <property type="entry name" value="IPT"/>
    <property type="match status" value="1"/>
</dbReference>
<dbReference type="InterPro" id="IPR013783">
    <property type="entry name" value="Ig-like_fold"/>
</dbReference>
<dbReference type="GO" id="GO:0007162">
    <property type="term" value="P:negative regulation of cell adhesion"/>
    <property type="evidence" value="ECO:0007669"/>
    <property type="project" value="TreeGrafter"/>
</dbReference>
<dbReference type="Gene3D" id="2.60.40.10">
    <property type="entry name" value="Immunoglobulins"/>
    <property type="match status" value="1"/>
</dbReference>
<organism evidence="7">
    <name type="scientific">Tetraodon nigroviridis</name>
    <name type="common">Spotted green pufferfish</name>
    <name type="synonym">Chelonodon nigroviridis</name>
    <dbReference type="NCBI Taxonomy" id="99883"/>
    <lineage>
        <taxon>Eukaryota</taxon>
        <taxon>Metazoa</taxon>
        <taxon>Chordata</taxon>
        <taxon>Craniata</taxon>
        <taxon>Vertebrata</taxon>
        <taxon>Euteleostomi</taxon>
        <taxon>Actinopterygii</taxon>
        <taxon>Neopterygii</taxon>
        <taxon>Teleostei</taxon>
        <taxon>Neoteleostei</taxon>
        <taxon>Acanthomorphata</taxon>
        <taxon>Eupercaria</taxon>
        <taxon>Tetraodontiformes</taxon>
        <taxon>Tetradontoidea</taxon>
        <taxon>Tetraodontidae</taxon>
        <taxon>Tetraodon</taxon>
    </lineage>
</organism>
<feature type="signal peptide" evidence="5">
    <location>
        <begin position="1"/>
        <end position="19"/>
    </location>
</feature>
<accession>Q4SST8</accession>
<dbReference type="Gene3D" id="2.130.10.10">
    <property type="entry name" value="YVTN repeat-like/Quinoprotein amine dehydrogenase"/>
    <property type="match status" value="2"/>
</dbReference>
<keyword evidence="3" id="KW-1015">Disulfide bond</keyword>
<comment type="subcellular location">
    <subcellularLocation>
        <location evidence="1">Membrane</location>
    </subcellularLocation>
</comment>
<dbReference type="InterPro" id="IPR013548">
    <property type="entry name" value="Plexin_cytoplasmic_RasGAP_dom"/>
</dbReference>
<evidence type="ECO:0000313" key="7">
    <source>
        <dbReference type="EMBL" id="CAF96294.1"/>
    </source>
</evidence>
<dbReference type="PANTHER" id="PTHR22625:SF4">
    <property type="entry name" value="PLEXIN-C1"/>
    <property type="match status" value="1"/>
</dbReference>
<proteinExistence type="predicted"/>
<reference evidence="7" key="2">
    <citation type="submission" date="2004-02" db="EMBL/GenBank/DDBJ databases">
        <authorList>
            <consortium name="Genoscope"/>
            <consortium name="Whitehead Institute Centre for Genome Research"/>
        </authorList>
    </citation>
    <scope>NUCLEOTIDE SEQUENCE</scope>
</reference>
<dbReference type="Gene3D" id="3.30.1680.10">
    <property type="entry name" value="ligand-binding face of the semaphorins, domain 2"/>
    <property type="match status" value="1"/>
</dbReference>
<dbReference type="GO" id="GO:0008360">
    <property type="term" value="P:regulation of cell shape"/>
    <property type="evidence" value="ECO:0007669"/>
    <property type="project" value="TreeGrafter"/>
</dbReference>
<dbReference type="GO" id="GO:0017154">
    <property type="term" value="F:semaphorin receptor activity"/>
    <property type="evidence" value="ECO:0007669"/>
    <property type="project" value="InterPro"/>
</dbReference>
<reference evidence="7" key="1">
    <citation type="journal article" date="2004" name="Nature">
        <title>Genome duplication in the teleost fish Tetraodon nigroviridis reveals the early vertebrate proto-karyotype.</title>
        <authorList>
            <person name="Jaillon O."/>
            <person name="Aury J.-M."/>
            <person name="Brunet F."/>
            <person name="Petit J.-L."/>
            <person name="Stange-Thomann N."/>
            <person name="Mauceli E."/>
            <person name="Bouneau L."/>
            <person name="Fischer C."/>
            <person name="Ozouf-Costaz C."/>
            <person name="Bernot A."/>
            <person name="Nicaud S."/>
            <person name="Jaffe D."/>
            <person name="Fisher S."/>
            <person name="Lutfalla G."/>
            <person name="Dossat C."/>
            <person name="Segurens B."/>
            <person name="Dasilva C."/>
            <person name="Salanoubat M."/>
            <person name="Levy M."/>
            <person name="Boudet N."/>
            <person name="Castellano S."/>
            <person name="Anthouard V."/>
            <person name="Jubin C."/>
            <person name="Castelli V."/>
            <person name="Katinka M."/>
            <person name="Vacherie B."/>
            <person name="Biemont C."/>
            <person name="Skalli Z."/>
            <person name="Cattolico L."/>
            <person name="Poulain J."/>
            <person name="De Berardinis V."/>
            <person name="Cruaud C."/>
            <person name="Duprat S."/>
            <person name="Brottier P."/>
            <person name="Coutanceau J.-P."/>
            <person name="Gouzy J."/>
            <person name="Parra G."/>
            <person name="Lardier G."/>
            <person name="Chapple C."/>
            <person name="McKernan K.J."/>
            <person name="McEwan P."/>
            <person name="Bosak S."/>
            <person name="Kellis M."/>
            <person name="Volff J.-N."/>
            <person name="Guigo R."/>
            <person name="Zody M.C."/>
            <person name="Mesirov J."/>
            <person name="Lindblad-Toh K."/>
            <person name="Birren B."/>
            <person name="Nusbaum C."/>
            <person name="Kahn D."/>
            <person name="Robinson-Rechavi M."/>
            <person name="Laudet V."/>
            <person name="Schachter V."/>
            <person name="Quetier F."/>
            <person name="Saurin W."/>
            <person name="Scarpelli C."/>
            <person name="Wincker P."/>
            <person name="Lander E.S."/>
            <person name="Weissenbach J."/>
            <person name="Roest Crollius H."/>
        </authorList>
    </citation>
    <scope>NUCLEOTIDE SEQUENCE [LARGE SCALE GENOMIC DNA]</scope>
</reference>
<dbReference type="GO" id="GO:0002116">
    <property type="term" value="C:semaphorin receptor complex"/>
    <property type="evidence" value="ECO:0007669"/>
    <property type="project" value="TreeGrafter"/>
</dbReference>
<dbReference type="Pfam" id="PF08337">
    <property type="entry name" value="Plexin_cytopl"/>
    <property type="match status" value="2"/>
</dbReference>
<keyword evidence="5" id="KW-0732">Signal</keyword>
<dbReference type="EMBL" id="CAAE01014347">
    <property type="protein sequence ID" value="CAF96294.1"/>
    <property type="molecule type" value="Genomic_DNA"/>
</dbReference>
<dbReference type="Gene3D" id="1.10.506.10">
    <property type="entry name" value="GTPase Activation - p120gap, domain 1"/>
    <property type="match status" value="1"/>
</dbReference>
<feature type="domain" description="Plexin cytoplasmic RasGAP" evidence="6">
    <location>
        <begin position="656"/>
        <end position="733"/>
    </location>
</feature>
<dbReference type="InterPro" id="IPR002165">
    <property type="entry name" value="Plexin_repeat"/>
</dbReference>
<dbReference type="GO" id="GO:0050772">
    <property type="term" value="P:positive regulation of axonogenesis"/>
    <property type="evidence" value="ECO:0007669"/>
    <property type="project" value="TreeGrafter"/>
</dbReference>
<evidence type="ECO:0000259" key="6">
    <source>
        <dbReference type="Pfam" id="PF08337"/>
    </source>
</evidence>
<dbReference type="InterPro" id="IPR031148">
    <property type="entry name" value="Plexin"/>
</dbReference>
<dbReference type="SUPFAM" id="SSF103575">
    <property type="entry name" value="Plexin repeat"/>
    <property type="match status" value="1"/>
</dbReference>
<dbReference type="SUPFAM" id="SSF101912">
    <property type="entry name" value="Sema domain"/>
    <property type="match status" value="2"/>
</dbReference>
<feature type="chain" id="PRO_5004244205" evidence="5">
    <location>
        <begin position="20"/>
        <end position="888"/>
    </location>
</feature>
<dbReference type="KEGG" id="tng:GSTEN00013268G001"/>
<dbReference type="OrthoDB" id="125363at2759"/>
<sequence length="888" mass="98742">MLVLVAGLVFILWGEPCFGNTFDFAGDIRHYAVAPNDVYVATEDKLYQLSHDLRLIQDLSQKGFLEKVEEGRFTRNRVSDGVDATFSVNVLLPYVENKILFTCGVTDNECGYCEVLDLMNISNIQHQEMFQVGPPWRKSASVAFLPPTLRPLKILSWQKRMTAVLAVRQKAWLVFFIGTGDGQLIKLAVDRHYSTACPKVLYKADYDRRVFPKISLDQVDQKHVYLAFLHQVGGSAEAVASRCCTAPQSALLCFQIRRVPVSNCGSYTSMRDCWSAQDPYCVWCSSKNRSDEQRLALIRQNAPKKTGFVTENNTFSLRRCTFEEACSNSTWLSIPEESRQRMVSYQVMKDKDKITLSVHTHVTRNQPASTDFACSFSINFVLLKSDVSLEFPQCTCTIPRDRLPDAGVAVVFRSVAAGARAAVPGQTQGSGTSGMNGCYANGCGPSSLQESVCQKEDSGNITNPKIFSIFPSDVSFYGKNNAVLSGQNLGAVTRVRIQADGDCKSQEVPVWGNTGSSLTFHIPSTDSKGIVQACVLLEDGSCHGNTTITYQSVPSCTGIAPNSSWSRQRTAYAYTIQKKADELQVSLAELSVWGVHEGKEHPCVMETTESTDQIIICVAVVYGKKQKKLTAQMNKRMEELELDTEKADLMENVGTIPFLDYKHFASRIFFPENEQLMKACVRDIGQDGRQNQLDECCLALSQLLQDRLFLTSMVHALEEQKSFTIKDKSVTGSGAASAAVASPASHRLLFGRCALASLLTVALHSKLLYLTAVMEALLKDLMQQNSGAQPKLLLRRTEFTVEKLLTNWMSICLYGFLREVFPMTFAQESVGQQLFLMVSALTQQIAKGPVDCVTEKALYTLSEDWLLWQAQDFSSVVRNPHWLPVCRI</sequence>
<feature type="domain" description="Plexin cytoplasmic RasGAP" evidence="6">
    <location>
        <begin position="752"/>
        <end position="864"/>
    </location>
</feature>
<keyword evidence="4" id="KW-0325">Glycoprotein</keyword>
<evidence type="ECO:0000256" key="4">
    <source>
        <dbReference type="ARBA" id="ARBA00023180"/>
    </source>
</evidence>
<name>Q4SST8_TETNG</name>
<evidence type="ECO:0000256" key="2">
    <source>
        <dbReference type="ARBA" id="ARBA00023136"/>
    </source>
</evidence>
<dbReference type="InterPro" id="IPR015943">
    <property type="entry name" value="WD40/YVTN_repeat-like_dom_sf"/>
</dbReference>
<evidence type="ECO:0000256" key="3">
    <source>
        <dbReference type="ARBA" id="ARBA00023157"/>
    </source>
</evidence>
<dbReference type="GO" id="GO:0030334">
    <property type="term" value="P:regulation of cell migration"/>
    <property type="evidence" value="ECO:0007669"/>
    <property type="project" value="TreeGrafter"/>
</dbReference>
<dbReference type="Pfam" id="PF01437">
    <property type="entry name" value="PSI"/>
    <property type="match status" value="1"/>
</dbReference>
<protein>
    <submittedName>
        <fullName evidence="7">Chromosome undetermined SCAF14347, whole genome shotgun sequence</fullName>
    </submittedName>
</protein>
<dbReference type="PANTHER" id="PTHR22625">
    <property type="entry name" value="PLEXIN"/>
    <property type="match status" value="1"/>
</dbReference>
<evidence type="ECO:0000256" key="5">
    <source>
        <dbReference type="SAM" id="SignalP"/>
    </source>
</evidence>
<keyword evidence="2" id="KW-0472">Membrane</keyword>
<evidence type="ECO:0000256" key="1">
    <source>
        <dbReference type="ARBA" id="ARBA00004370"/>
    </source>
</evidence>
<dbReference type="InterPro" id="IPR008936">
    <property type="entry name" value="Rho_GTPase_activation_prot"/>
</dbReference>
<gene>
    <name evidence="7" type="ORF">GSTENG00013268001</name>
</gene>
<dbReference type="GO" id="GO:0005886">
    <property type="term" value="C:plasma membrane"/>
    <property type="evidence" value="ECO:0007669"/>
    <property type="project" value="TreeGrafter"/>
</dbReference>